<reference evidence="2 3" key="1">
    <citation type="submission" date="2023-01" db="EMBL/GenBank/DDBJ databases">
        <title>Analysis of 21 Apiospora genomes using comparative genomics revels a genus with tremendous synthesis potential of carbohydrate active enzymes and secondary metabolites.</title>
        <authorList>
            <person name="Sorensen T."/>
        </authorList>
    </citation>
    <scope>NUCLEOTIDE SEQUENCE [LARGE SCALE GENOMIC DNA]</scope>
    <source>
        <strain evidence="2 3">CBS 33761</strain>
    </source>
</reference>
<keyword evidence="3" id="KW-1185">Reference proteome</keyword>
<gene>
    <name evidence="2" type="ORF">PG993_010128</name>
</gene>
<sequence length="74" mass="7995">MEQTELKTRKAASQAGLLQRTDMQKVAAPGRRSDMPESNLDFEMSCIAVSQCYLPAKNSSTASGFGSRPHFTGA</sequence>
<name>A0ABR1SNN9_9PEZI</name>
<dbReference type="EMBL" id="JAQQWK010000009">
    <property type="protein sequence ID" value="KAK8035133.1"/>
    <property type="molecule type" value="Genomic_DNA"/>
</dbReference>
<evidence type="ECO:0000256" key="1">
    <source>
        <dbReference type="SAM" id="MobiDB-lite"/>
    </source>
</evidence>
<dbReference type="Proteomes" id="UP001444661">
    <property type="component" value="Unassembled WGS sequence"/>
</dbReference>
<feature type="region of interest" description="Disordered" evidence="1">
    <location>
        <begin position="1"/>
        <end position="37"/>
    </location>
</feature>
<comment type="caution">
    <text evidence="2">The sequence shown here is derived from an EMBL/GenBank/DDBJ whole genome shotgun (WGS) entry which is preliminary data.</text>
</comment>
<evidence type="ECO:0000313" key="2">
    <source>
        <dbReference type="EMBL" id="KAK8035133.1"/>
    </source>
</evidence>
<protein>
    <submittedName>
        <fullName evidence="2">Uncharacterized protein</fullName>
    </submittedName>
</protein>
<evidence type="ECO:0000313" key="3">
    <source>
        <dbReference type="Proteomes" id="UP001444661"/>
    </source>
</evidence>
<organism evidence="2 3">
    <name type="scientific">Apiospora rasikravindrae</name>
    <dbReference type="NCBI Taxonomy" id="990691"/>
    <lineage>
        <taxon>Eukaryota</taxon>
        <taxon>Fungi</taxon>
        <taxon>Dikarya</taxon>
        <taxon>Ascomycota</taxon>
        <taxon>Pezizomycotina</taxon>
        <taxon>Sordariomycetes</taxon>
        <taxon>Xylariomycetidae</taxon>
        <taxon>Amphisphaeriales</taxon>
        <taxon>Apiosporaceae</taxon>
        <taxon>Apiospora</taxon>
    </lineage>
</organism>
<proteinExistence type="predicted"/>
<accession>A0ABR1SNN9</accession>